<dbReference type="AlphaFoldDB" id="A0A897N301"/>
<keyword evidence="1" id="KW-0472">Membrane</keyword>
<dbReference type="PANTHER" id="PTHR40763:SF5">
    <property type="entry name" value="MEMBRANE PROTEIN"/>
    <property type="match status" value="1"/>
</dbReference>
<sequence>MQTRRISSQSILGALVIVIGLALLAETTGYADVSVFWTYIPSLFVLLGVFALVASGFRNVVGPVVVIAVASAWQLVTLEYLTAEEVVQLWPLAIVLFGLSIVLGQYRSRVKSVDGSYVSGLGVFGASEKRASKLFTGGSLTALFGGATLDLRDTTLEDRPVTVTATAAFGGVDLIVPREWNVSLDVLPVFGGASDDRLRAQHQHEEIDLIVTGFAVFGGVTVKD</sequence>
<dbReference type="PANTHER" id="PTHR40763">
    <property type="entry name" value="MEMBRANE PROTEIN-RELATED"/>
    <property type="match status" value="1"/>
</dbReference>
<protein>
    <submittedName>
        <fullName evidence="3">Putative membrane protein</fullName>
    </submittedName>
</protein>
<dbReference type="RefSeq" id="WP_229113808.1">
    <property type="nucleotide sequence ID" value="NZ_CP064787.1"/>
</dbReference>
<proteinExistence type="predicted"/>
<dbReference type="GeneID" id="68856596"/>
<dbReference type="Pfam" id="PF22570">
    <property type="entry name" value="LiaF-TM"/>
    <property type="match status" value="1"/>
</dbReference>
<reference evidence="3" key="1">
    <citation type="submission" date="2020-11" db="EMBL/GenBank/DDBJ databases">
        <title>Carbohydrate-dependent, anaerobic sulfur respiration: A novel catabolism in halophilic archaea.</title>
        <authorList>
            <person name="Sorokin D.Y."/>
            <person name="Messina E."/>
            <person name="Smedile F."/>
            <person name="La Cono V."/>
            <person name="Hallsworth J.E."/>
            <person name="Yakimov M.M."/>
        </authorList>
    </citation>
    <scope>NUCLEOTIDE SEQUENCE</scope>
    <source>
        <strain evidence="3">HSR12-1</strain>
    </source>
</reference>
<dbReference type="InterPro" id="IPR054331">
    <property type="entry name" value="LiaF_TM"/>
</dbReference>
<accession>A0A897N301</accession>
<dbReference type="Proteomes" id="UP000663525">
    <property type="component" value="Chromosome"/>
</dbReference>
<feature type="domain" description="LiaF transmembrane" evidence="2">
    <location>
        <begin position="12"/>
        <end position="108"/>
    </location>
</feature>
<organism evidence="3 4">
    <name type="scientific">Halapricum desulfuricans</name>
    <dbReference type="NCBI Taxonomy" id="2841257"/>
    <lineage>
        <taxon>Archaea</taxon>
        <taxon>Methanobacteriati</taxon>
        <taxon>Methanobacteriota</taxon>
        <taxon>Stenosarchaea group</taxon>
        <taxon>Halobacteria</taxon>
        <taxon>Halobacteriales</taxon>
        <taxon>Haloarculaceae</taxon>
        <taxon>Halapricum</taxon>
    </lineage>
</organism>
<evidence type="ECO:0000259" key="2">
    <source>
        <dbReference type="Pfam" id="PF22570"/>
    </source>
</evidence>
<keyword evidence="1" id="KW-0812">Transmembrane</keyword>
<feature type="transmembrane region" description="Helical" evidence="1">
    <location>
        <begin position="60"/>
        <end position="81"/>
    </location>
</feature>
<dbReference type="EMBL" id="CP064787">
    <property type="protein sequence ID" value="QSG07372.1"/>
    <property type="molecule type" value="Genomic_DNA"/>
</dbReference>
<evidence type="ECO:0000313" key="4">
    <source>
        <dbReference type="Proteomes" id="UP000663525"/>
    </source>
</evidence>
<name>A0A897N301_9EURY</name>
<keyword evidence="1" id="KW-1133">Transmembrane helix</keyword>
<feature type="transmembrane region" description="Helical" evidence="1">
    <location>
        <begin position="35"/>
        <end position="53"/>
    </location>
</feature>
<feature type="transmembrane region" description="Helical" evidence="1">
    <location>
        <begin position="87"/>
        <end position="106"/>
    </location>
</feature>
<evidence type="ECO:0000313" key="3">
    <source>
        <dbReference type="EMBL" id="QSG07372.1"/>
    </source>
</evidence>
<gene>
    <name evidence="3" type="ORF">HSR121_3062</name>
</gene>
<evidence type="ECO:0000256" key="1">
    <source>
        <dbReference type="SAM" id="Phobius"/>
    </source>
</evidence>